<reference evidence="2" key="2">
    <citation type="submission" date="2025-08" db="UniProtKB">
        <authorList>
            <consortium name="Ensembl"/>
        </authorList>
    </citation>
    <scope>IDENTIFICATION</scope>
</reference>
<reference evidence="2" key="1">
    <citation type="submission" date="2019-03" db="EMBL/GenBank/DDBJ databases">
        <authorList>
            <person name="Warren W.C."/>
            <person name="Johnson G.S."/>
        </authorList>
    </citation>
    <scope>NUCLEOTIDE SEQUENCE [LARGE SCALE GENOMIC DNA]</scope>
    <source>
        <strain evidence="2">Basenji</strain>
    </source>
</reference>
<evidence type="ECO:0000313" key="3">
    <source>
        <dbReference type="Proteomes" id="UP000694429"/>
    </source>
</evidence>
<protein>
    <submittedName>
        <fullName evidence="2">Uncharacterized protein</fullName>
    </submittedName>
</protein>
<keyword evidence="1" id="KW-1133">Transmembrane helix</keyword>
<keyword evidence="1" id="KW-0472">Membrane</keyword>
<keyword evidence="1" id="KW-0812">Transmembrane</keyword>
<evidence type="ECO:0000256" key="1">
    <source>
        <dbReference type="SAM" id="Phobius"/>
    </source>
</evidence>
<dbReference type="Ensembl" id="ENSCAFT00030015924.1">
    <property type="protein sequence ID" value="ENSCAFP00030013887.1"/>
    <property type="gene ID" value="ENSCAFG00030008655.1"/>
</dbReference>
<dbReference type="Proteomes" id="UP000694429">
    <property type="component" value="Chromosome 16"/>
</dbReference>
<name>A0A8C0MVY1_CANLF</name>
<evidence type="ECO:0000313" key="2">
    <source>
        <dbReference type="Ensembl" id="ENSCAFP00030013887.1"/>
    </source>
</evidence>
<organism evidence="2 3">
    <name type="scientific">Canis lupus familiaris</name>
    <name type="common">Dog</name>
    <name type="synonym">Canis familiaris</name>
    <dbReference type="NCBI Taxonomy" id="9615"/>
    <lineage>
        <taxon>Eukaryota</taxon>
        <taxon>Metazoa</taxon>
        <taxon>Chordata</taxon>
        <taxon>Craniata</taxon>
        <taxon>Vertebrata</taxon>
        <taxon>Euteleostomi</taxon>
        <taxon>Mammalia</taxon>
        <taxon>Eutheria</taxon>
        <taxon>Laurasiatheria</taxon>
        <taxon>Carnivora</taxon>
        <taxon>Caniformia</taxon>
        <taxon>Canidae</taxon>
        <taxon>Canis</taxon>
    </lineage>
</organism>
<proteinExistence type="predicted"/>
<accession>A0A8C0MVY1</accession>
<dbReference type="AlphaFoldDB" id="A0A8C0MVY1"/>
<sequence length="72" mass="8221">MHFHNIYLLQRSIISEKYQVFIKLLGMADSQNMLVTLHSSMLLLLTFLLCFQTLAKVGLSIPTRVIPICTVL</sequence>
<feature type="transmembrane region" description="Helical" evidence="1">
    <location>
        <begin position="33"/>
        <end position="54"/>
    </location>
</feature>